<proteinExistence type="predicted"/>
<organism evidence="1 2">
    <name type="scientific">Candidatus Nitrotoga arctica</name>
    <dbReference type="NCBI Taxonomy" id="453162"/>
    <lineage>
        <taxon>Bacteria</taxon>
        <taxon>Pseudomonadati</taxon>
        <taxon>Pseudomonadota</taxon>
        <taxon>Betaproteobacteria</taxon>
        <taxon>Nitrosomonadales</taxon>
        <taxon>Gallionellaceae</taxon>
        <taxon>Candidatus Nitrotoga</taxon>
    </lineage>
</organism>
<evidence type="ECO:0000313" key="1">
    <source>
        <dbReference type="EMBL" id="CAG9933392.1"/>
    </source>
</evidence>
<gene>
    <name evidence="1" type="ORF">NTG6680_2143</name>
</gene>
<name>A0ABN8AQE2_9PROT</name>
<keyword evidence="2" id="KW-1185">Reference proteome</keyword>
<sequence length="47" mass="4911">MIRKDGSLGGVKDGLVDATLQNLTIPIGSVLQGLVQRGSPPPIRSRV</sequence>
<protein>
    <submittedName>
        <fullName evidence="1">Uncharacterized protein</fullName>
    </submittedName>
</protein>
<reference evidence="1 2" key="1">
    <citation type="submission" date="2021-10" db="EMBL/GenBank/DDBJ databases">
        <authorList>
            <person name="Koch H."/>
        </authorList>
    </citation>
    <scope>NUCLEOTIDE SEQUENCE [LARGE SCALE GENOMIC DNA]</scope>
    <source>
        <strain evidence="1">6680</strain>
    </source>
</reference>
<accession>A0ABN8AQE2</accession>
<dbReference type="Proteomes" id="UP000839052">
    <property type="component" value="Chromosome"/>
</dbReference>
<evidence type="ECO:0000313" key="2">
    <source>
        <dbReference type="Proteomes" id="UP000839052"/>
    </source>
</evidence>
<dbReference type="EMBL" id="OU912926">
    <property type="protein sequence ID" value="CAG9933392.1"/>
    <property type="molecule type" value="Genomic_DNA"/>
</dbReference>